<accession>A0ABR8QDZ1</accession>
<keyword evidence="3" id="KW-1185">Reference proteome</keyword>
<organism evidence="2 3">
    <name type="scientific">Cellulomonas avistercoris</name>
    <dbReference type="NCBI Taxonomy" id="2762242"/>
    <lineage>
        <taxon>Bacteria</taxon>
        <taxon>Bacillati</taxon>
        <taxon>Actinomycetota</taxon>
        <taxon>Actinomycetes</taxon>
        <taxon>Micrococcales</taxon>
        <taxon>Cellulomonadaceae</taxon>
        <taxon>Cellulomonas</taxon>
    </lineage>
</organism>
<comment type="caution">
    <text evidence="2">The sequence shown here is derived from an EMBL/GenBank/DDBJ whole genome shotgun (WGS) entry which is preliminary data.</text>
</comment>
<name>A0ABR8QDZ1_9CELL</name>
<reference evidence="2 3" key="1">
    <citation type="submission" date="2020-08" db="EMBL/GenBank/DDBJ databases">
        <title>A Genomic Blueprint of the Chicken Gut Microbiome.</title>
        <authorList>
            <person name="Gilroy R."/>
            <person name="Ravi A."/>
            <person name="Getino M."/>
            <person name="Pursley I."/>
            <person name="Horton D.L."/>
            <person name="Alikhan N.-F."/>
            <person name="Baker D."/>
            <person name="Gharbi K."/>
            <person name="Hall N."/>
            <person name="Watson M."/>
            <person name="Adriaenssens E.M."/>
            <person name="Foster-Nyarko E."/>
            <person name="Jarju S."/>
            <person name="Secka A."/>
            <person name="Antonio M."/>
            <person name="Oren A."/>
            <person name="Chaudhuri R."/>
            <person name="La Ragione R.M."/>
            <person name="Hildebrand F."/>
            <person name="Pallen M.J."/>
        </authorList>
    </citation>
    <scope>NUCLEOTIDE SEQUENCE [LARGE SCALE GENOMIC DNA]</scope>
    <source>
        <strain evidence="2 3">Sa3CUA2</strain>
    </source>
</reference>
<feature type="domain" description="Knr4/Smi1-like" evidence="1">
    <location>
        <begin position="49"/>
        <end position="146"/>
    </location>
</feature>
<dbReference type="EMBL" id="JACSQV010000007">
    <property type="protein sequence ID" value="MBD7918630.1"/>
    <property type="molecule type" value="Genomic_DNA"/>
</dbReference>
<evidence type="ECO:0000313" key="2">
    <source>
        <dbReference type="EMBL" id="MBD7918630.1"/>
    </source>
</evidence>
<proteinExistence type="predicted"/>
<dbReference type="Pfam" id="PF09346">
    <property type="entry name" value="SMI1_KNR4"/>
    <property type="match status" value="1"/>
</dbReference>
<dbReference type="RefSeq" id="WP_191782956.1">
    <property type="nucleotide sequence ID" value="NZ_JACSQV010000007.1"/>
</dbReference>
<dbReference type="Proteomes" id="UP000604241">
    <property type="component" value="Unassembled WGS sequence"/>
</dbReference>
<evidence type="ECO:0000313" key="3">
    <source>
        <dbReference type="Proteomes" id="UP000604241"/>
    </source>
</evidence>
<protein>
    <submittedName>
        <fullName evidence="2">SMI1/KNR4 family protein</fullName>
    </submittedName>
</protein>
<evidence type="ECO:0000259" key="1">
    <source>
        <dbReference type="Pfam" id="PF09346"/>
    </source>
</evidence>
<dbReference type="InterPro" id="IPR018958">
    <property type="entry name" value="Knr4/Smi1-like_dom"/>
</dbReference>
<gene>
    <name evidence="2" type="ORF">H9657_10135</name>
</gene>
<sequence length="223" mass="24675">MRTVTAFDAALEQYRAYEDQLRAHAPDVAARLAPPHPDPAAAVADAFPGLVLPDELVAWWSWHDGMTPPAGYAAPEIAPSWHFFSMDGALREWRLERETARRVAEPPEMPAEHFWPASWMPVLSNHGVALAADLAPAPPRPGVILKERETMGYNSPVIAHGLPEVVEWWTRLLAIEATTWHAVPSASGHWVTDRSRVPADLLGNPAAYIDLQGPRDPRFLPLD</sequence>